<accession>F0Q9R6</accession>
<dbReference type="KEGG" id="aaa:Acav_2069"/>
<evidence type="ECO:0000313" key="1">
    <source>
        <dbReference type="EMBL" id="ADX45981.1"/>
    </source>
</evidence>
<proteinExistence type="predicted"/>
<dbReference type="EMBL" id="CP002521">
    <property type="protein sequence ID" value="ADX45981.1"/>
    <property type="molecule type" value="Genomic_DNA"/>
</dbReference>
<protein>
    <submittedName>
        <fullName evidence="1">Uncharacterized protein</fullName>
    </submittedName>
</protein>
<dbReference type="HOGENOM" id="CLU_3131132_0_0_4"/>
<reference evidence="1" key="1">
    <citation type="submission" date="2011-02" db="EMBL/GenBank/DDBJ databases">
        <title>Complete sequence of Acidovorax avenae subsp. avenae ATCC 19860.</title>
        <authorList>
            <consortium name="US DOE Joint Genome Institute"/>
            <person name="Lucas S."/>
            <person name="Copeland A."/>
            <person name="Lapidus A."/>
            <person name="Cheng J.-F."/>
            <person name="Goodwin L."/>
            <person name="Pitluck S."/>
            <person name="Chertkov O."/>
            <person name="Held B."/>
            <person name="Detter J.C."/>
            <person name="Han C."/>
            <person name="Tapia R."/>
            <person name="Land M."/>
            <person name="Hauser L."/>
            <person name="Kyrpides N."/>
            <person name="Ivanova N."/>
            <person name="Ovchinnikova G."/>
            <person name="Pagani I."/>
            <person name="Gordon S."/>
            <person name="Woyke T."/>
        </authorList>
    </citation>
    <scope>NUCLEOTIDE SEQUENCE</scope>
    <source>
        <strain evidence="1">ATCC 19860</strain>
    </source>
</reference>
<evidence type="ECO:0000313" key="2">
    <source>
        <dbReference type="Proteomes" id="UP000002482"/>
    </source>
</evidence>
<organism evidence="1 2">
    <name type="scientific">Paracidovorax avenae (strain ATCC 19860 / DSM 7227 / CCUG 15838 / JCM 20985 / LMG 2117 / NCPPB 1011)</name>
    <name type="common">Acidovorax avenae</name>
    <dbReference type="NCBI Taxonomy" id="643561"/>
    <lineage>
        <taxon>Bacteria</taxon>
        <taxon>Pseudomonadati</taxon>
        <taxon>Pseudomonadota</taxon>
        <taxon>Betaproteobacteria</taxon>
        <taxon>Burkholderiales</taxon>
        <taxon>Comamonadaceae</taxon>
        <taxon>Paracidovorax</taxon>
    </lineage>
</organism>
<name>F0Q9R6_PARA1</name>
<keyword evidence="2" id="KW-1185">Reference proteome</keyword>
<dbReference type="Proteomes" id="UP000002482">
    <property type="component" value="Chromosome"/>
</dbReference>
<sequence>MNQFKAWANCRHGAMAVALSALFLPCGAAFHVLPKVGGVGQRSLQPSIG</sequence>
<dbReference type="AlphaFoldDB" id="F0Q9R6"/>
<gene>
    <name evidence="1" type="ordered locus">Acav_2069</name>
</gene>